<sequence length="91" mass="10666">MIRRKRLSEKRGIKEMLQGPWLVLVSFLGILFIVFATAKWKLHPFLSLFVASFAVGVLFFSCDGIKTLRLKEEVFYSFLVCFLRLLFIDPY</sequence>
<accession>A0A235B7C4</accession>
<keyword evidence="3" id="KW-1185">Reference proteome</keyword>
<keyword evidence="1" id="KW-0812">Transmembrane</keyword>
<evidence type="ECO:0000313" key="2">
    <source>
        <dbReference type="EMBL" id="OYD08141.1"/>
    </source>
</evidence>
<keyword evidence="1" id="KW-1133">Transmembrane helix</keyword>
<dbReference type="AlphaFoldDB" id="A0A235B7C4"/>
<evidence type="ECO:0000256" key="1">
    <source>
        <dbReference type="SAM" id="Phobius"/>
    </source>
</evidence>
<keyword evidence="1" id="KW-0472">Membrane</keyword>
<comment type="caution">
    <text evidence="2">The sequence shown here is derived from an EMBL/GenBank/DDBJ whole genome shotgun (WGS) entry which is preliminary data.</text>
</comment>
<protein>
    <submittedName>
        <fullName evidence="2">Uncharacterized protein</fullName>
    </submittedName>
</protein>
<proteinExistence type="predicted"/>
<reference evidence="2 3" key="1">
    <citation type="submission" date="2017-07" db="EMBL/GenBank/DDBJ databases">
        <title>The genome sequence of Paludifilum halophilum highlights mechanisms for microbial adaptation to high salt environemnts.</title>
        <authorList>
            <person name="Belbahri L."/>
        </authorList>
    </citation>
    <scope>NUCLEOTIDE SEQUENCE [LARGE SCALE GENOMIC DNA]</scope>
    <source>
        <strain evidence="2 3">DSM 102817</strain>
    </source>
</reference>
<feature type="transmembrane region" description="Helical" evidence="1">
    <location>
        <begin position="21"/>
        <end position="38"/>
    </location>
</feature>
<feature type="transmembrane region" description="Helical" evidence="1">
    <location>
        <begin position="44"/>
        <end position="62"/>
    </location>
</feature>
<organism evidence="2 3">
    <name type="scientific">Paludifilum halophilum</name>
    <dbReference type="NCBI Taxonomy" id="1642702"/>
    <lineage>
        <taxon>Bacteria</taxon>
        <taxon>Bacillati</taxon>
        <taxon>Bacillota</taxon>
        <taxon>Bacilli</taxon>
        <taxon>Bacillales</taxon>
        <taxon>Thermoactinomycetaceae</taxon>
        <taxon>Paludifilum</taxon>
    </lineage>
</organism>
<dbReference type="EMBL" id="NOWF01000004">
    <property type="protein sequence ID" value="OYD08141.1"/>
    <property type="molecule type" value="Genomic_DNA"/>
</dbReference>
<dbReference type="Proteomes" id="UP000215459">
    <property type="component" value="Unassembled WGS sequence"/>
</dbReference>
<gene>
    <name evidence="2" type="ORF">CHM34_08515</name>
</gene>
<name>A0A235B7C4_9BACL</name>
<evidence type="ECO:0000313" key="3">
    <source>
        <dbReference type="Proteomes" id="UP000215459"/>
    </source>
</evidence>
<feature type="transmembrane region" description="Helical" evidence="1">
    <location>
        <begin position="74"/>
        <end position="90"/>
    </location>
</feature>